<proteinExistence type="predicted"/>
<comment type="caution">
    <text evidence="1">The sequence shown here is derived from an EMBL/GenBank/DDBJ whole genome shotgun (WGS) entry which is preliminary data.</text>
</comment>
<sequence>MDIVYKTKRLEKECNNQKLLEKKYGSKRAKRIQQRLYGLLSANVLEDMRNYPGRCHELRHNRKGQLSLDLDHPYRLIFEPANEPIPKKLDGGIDWTKVTAVRILGVEDTHE</sequence>
<organism evidence="1">
    <name type="scientific">Symploca sp. SIO1C4</name>
    <dbReference type="NCBI Taxonomy" id="2607765"/>
    <lineage>
        <taxon>Bacteria</taxon>
        <taxon>Bacillati</taxon>
        <taxon>Cyanobacteriota</taxon>
        <taxon>Cyanophyceae</taxon>
        <taxon>Coleofasciculales</taxon>
        <taxon>Coleofasciculaceae</taxon>
        <taxon>Symploca</taxon>
    </lineage>
</organism>
<gene>
    <name evidence="1" type="ORF">F6J89_27610</name>
</gene>
<reference evidence="1" key="1">
    <citation type="submission" date="2019-11" db="EMBL/GenBank/DDBJ databases">
        <title>Genomic insights into an expanded diversity of filamentous marine cyanobacteria reveals the extraordinary biosynthetic potential of Moorea and Okeania.</title>
        <authorList>
            <person name="Ferreira Leao T."/>
            <person name="Wang M."/>
            <person name="Moss N."/>
            <person name="Da Silva R."/>
            <person name="Sanders J."/>
            <person name="Nurk S."/>
            <person name="Gurevich A."/>
            <person name="Humphrey G."/>
            <person name="Reher R."/>
            <person name="Zhu Q."/>
            <person name="Belda-Ferre P."/>
            <person name="Glukhov E."/>
            <person name="Rex R."/>
            <person name="Dorrestein P.C."/>
            <person name="Knight R."/>
            <person name="Pevzner P."/>
            <person name="Gerwick W.H."/>
            <person name="Gerwick L."/>
        </authorList>
    </citation>
    <scope>NUCLEOTIDE SEQUENCE</scope>
    <source>
        <strain evidence="1">SIO1C4</strain>
    </source>
</reference>
<protein>
    <submittedName>
        <fullName evidence="1">Killer suppression protein</fullName>
    </submittedName>
</protein>
<name>A0A6B3NM42_9CYAN</name>
<dbReference type="AlphaFoldDB" id="A0A6B3NM42"/>
<accession>A0A6B3NM42</accession>
<dbReference type="Gene3D" id="3.30.2310.20">
    <property type="entry name" value="RelE-like"/>
    <property type="match status" value="1"/>
</dbReference>
<evidence type="ECO:0000313" key="1">
    <source>
        <dbReference type="EMBL" id="NER31284.1"/>
    </source>
</evidence>
<dbReference type="EMBL" id="JAAHFQ010000772">
    <property type="protein sequence ID" value="NER31284.1"/>
    <property type="molecule type" value="Genomic_DNA"/>
</dbReference>
<dbReference type="InterPro" id="IPR035093">
    <property type="entry name" value="RelE/ParE_toxin_dom_sf"/>
</dbReference>
<dbReference type="SUPFAM" id="SSF143011">
    <property type="entry name" value="RelE-like"/>
    <property type="match status" value="1"/>
</dbReference>